<evidence type="ECO:0000313" key="3">
    <source>
        <dbReference type="EMBL" id="OPB44209.1"/>
    </source>
</evidence>
<evidence type="ECO:0000259" key="2">
    <source>
        <dbReference type="Pfam" id="PF24808"/>
    </source>
</evidence>
<accession>A0A1T3CSZ8</accession>
<keyword evidence="4" id="KW-1185">Reference proteome</keyword>
<feature type="compositionally biased region" description="Low complexity" evidence="1">
    <location>
        <begin position="209"/>
        <end position="225"/>
    </location>
</feature>
<dbReference type="PANTHER" id="PTHR38118:SF2">
    <property type="entry name" value="CDP-ALCOHOL PHOSPHATIDYLTRANSFERASE PROTEIN"/>
    <property type="match status" value="1"/>
</dbReference>
<dbReference type="InterPro" id="IPR056124">
    <property type="entry name" value="DUF7707"/>
</dbReference>
<feature type="region of interest" description="Disordered" evidence="1">
    <location>
        <begin position="204"/>
        <end position="228"/>
    </location>
</feature>
<organism evidence="3 4">
    <name type="scientific">Trichoderma guizhouense</name>
    <dbReference type="NCBI Taxonomy" id="1491466"/>
    <lineage>
        <taxon>Eukaryota</taxon>
        <taxon>Fungi</taxon>
        <taxon>Dikarya</taxon>
        <taxon>Ascomycota</taxon>
        <taxon>Pezizomycotina</taxon>
        <taxon>Sordariomycetes</taxon>
        <taxon>Hypocreomycetidae</taxon>
        <taxon>Hypocreales</taxon>
        <taxon>Hypocreaceae</taxon>
        <taxon>Trichoderma</taxon>
    </lineage>
</organism>
<evidence type="ECO:0000256" key="1">
    <source>
        <dbReference type="SAM" id="MobiDB-lite"/>
    </source>
</evidence>
<evidence type="ECO:0000313" key="4">
    <source>
        <dbReference type="Proteomes" id="UP000191004"/>
    </source>
</evidence>
<name>A0A1T3CSZ8_9HYPO</name>
<comment type="caution">
    <text evidence="3">The sequence shown here is derived from an EMBL/GenBank/DDBJ whole genome shotgun (WGS) entry which is preliminary data.</text>
</comment>
<dbReference type="Pfam" id="PF24808">
    <property type="entry name" value="DUF7707"/>
    <property type="match status" value="1"/>
</dbReference>
<dbReference type="AlphaFoldDB" id="A0A1T3CSZ8"/>
<dbReference type="EMBL" id="LVVK01000007">
    <property type="protein sequence ID" value="OPB44209.1"/>
    <property type="molecule type" value="Genomic_DNA"/>
</dbReference>
<dbReference type="OrthoDB" id="2439692at2759"/>
<dbReference type="Proteomes" id="UP000191004">
    <property type="component" value="Unassembled WGS sequence"/>
</dbReference>
<protein>
    <recommendedName>
        <fullName evidence="2">DUF7707 domain-containing protein</fullName>
    </recommendedName>
</protein>
<proteinExistence type="predicted"/>
<dbReference type="PANTHER" id="PTHR38118">
    <property type="entry name" value="ANCHORED CELL WALL PROTEIN 11-RELATED"/>
    <property type="match status" value="1"/>
</dbReference>
<sequence length="274" mass="28897">MQPVPSTERNTRTHMAAKIRQWTVAQRNASQELCCTSLAFGSALLLQVAVSIPFSNSITLAHLHERVSPSSYYTVNMVSFKSAVAAATMAFVSLANAQKSYYVDPDSVPLATRQAWCRSETSTCPIICQQTTSKPTLVNDCSPDTLSFGCLCGDNKQPNISEYTLTLPFFICQEFVVQCRTACGSDNTCASNCAEDNPCGATDPKRYNSTSTATTTTPAATSTTAGPDTIFTGVPGGGSSSGKGKSMAAPAVEVGRAYGLAVLLGSMFVGFALL</sequence>
<reference evidence="3 4" key="1">
    <citation type="submission" date="2016-04" db="EMBL/GenBank/DDBJ databases">
        <title>Multiple horizontal gene transfer events from other fungi enriched the ability of the initially mycotrophic fungus Trichoderma (Ascomycota) to feed on dead plant biomass.</title>
        <authorList>
            <person name="Atanasova L."/>
            <person name="Chenthamara K."/>
            <person name="Zhang J."/>
            <person name="Grujic M."/>
            <person name="Henrissat B."/>
            <person name="Kuo A."/>
            <person name="Aertz A."/>
            <person name="Salamov A."/>
            <person name="Lipzen A."/>
            <person name="Labutti K."/>
            <person name="Barry K."/>
            <person name="Miao Y."/>
            <person name="Rahimi M.J."/>
            <person name="Shen Q."/>
            <person name="Grigoriev I.V."/>
            <person name="Kubicek C.P."/>
            <person name="Druzhinina I.S."/>
        </authorList>
    </citation>
    <scope>NUCLEOTIDE SEQUENCE [LARGE SCALE GENOMIC DNA]</scope>
    <source>
        <strain evidence="3 4">NJAU 4742</strain>
    </source>
</reference>
<feature type="domain" description="DUF7707" evidence="2">
    <location>
        <begin position="102"/>
        <end position="204"/>
    </location>
</feature>
<gene>
    <name evidence="3" type="ORF">A0O28_0025270</name>
</gene>